<proteinExistence type="predicted"/>
<organism evidence="1 2">
    <name type="scientific">Panagrolaimus sp. ES5</name>
    <dbReference type="NCBI Taxonomy" id="591445"/>
    <lineage>
        <taxon>Eukaryota</taxon>
        <taxon>Metazoa</taxon>
        <taxon>Ecdysozoa</taxon>
        <taxon>Nematoda</taxon>
        <taxon>Chromadorea</taxon>
        <taxon>Rhabditida</taxon>
        <taxon>Tylenchina</taxon>
        <taxon>Panagrolaimomorpha</taxon>
        <taxon>Panagrolaimoidea</taxon>
        <taxon>Panagrolaimidae</taxon>
        <taxon>Panagrolaimus</taxon>
    </lineage>
</organism>
<sequence length="225" mass="24070">MIKYLLLSIFIACQLSLMSTQQLAPNDLKPLKTKAPKPDEPIIIVGGGLAGLSAALEALKADGTVILIDKSKDLGGNSAKASSGINGVNTETQHKMHIEDSTDKFYSDTMSAGDRENDPGLVDLLVQESTSAVEFLIDVGVDLTDINLCGGHSVPRTHWIPSPKEGKPIPVGFSIIKNLKSKVQEFGDMHPGKLQIMTDTPVVGIVTWNDFVTGVRIKNSTGHLV</sequence>
<dbReference type="Proteomes" id="UP000887579">
    <property type="component" value="Unplaced"/>
</dbReference>
<evidence type="ECO:0000313" key="1">
    <source>
        <dbReference type="Proteomes" id="UP000887579"/>
    </source>
</evidence>
<name>A0AC34EZI1_9BILA</name>
<protein>
    <submittedName>
        <fullName evidence="2">FAD-dependent oxidoreductase 2 FAD binding domain-containing protein</fullName>
    </submittedName>
</protein>
<accession>A0AC34EZI1</accession>
<reference evidence="2" key="1">
    <citation type="submission" date="2022-11" db="UniProtKB">
        <authorList>
            <consortium name="WormBaseParasite"/>
        </authorList>
    </citation>
    <scope>IDENTIFICATION</scope>
</reference>
<evidence type="ECO:0000313" key="2">
    <source>
        <dbReference type="WBParaSite" id="ES5_v2.g10114.t1"/>
    </source>
</evidence>
<dbReference type="WBParaSite" id="ES5_v2.g10114.t1">
    <property type="protein sequence ID" value="ES5_v2.g10114.t1"/>
    <property type="gene ID" value="ES5_v2.g10114"/>
</dbReference>